<dbReference type="InterPro" id="IPR029069">
    <property type="entry name" value="HotDog_dom_sf"/>
</dbReference>
<accession>A0ABV3WXU4</accession>
<gene>
    <name evidence="1" type="ORF">V1479_19565</name>
</gene>
<dbReference type="CDD" id="cd00586">
    <property type="entry name" value="4HBT"/>
    <property type="match status" value="1"/>
</dbReference>
<evidence type="ECO:0000313" key="2">
    <source>
        <dbReference type="Proteomes" id="UP001559025"/>
    </source>
</evidence>
<evidence type="ECO:0000313" key="1">
    <source>
        <dbReference type="EMBL" id="MEX4009517.1"/>
    </source>
</evidence>
<dbReference type="Pfam" id="PF13279">
    <property type="entry name" value="4HBT_2"/>
    <property type="match status" value="1"/>
</dbReference>
<reference evidence="1 2" key="1">
    <citation type="submission" date="2024-01" db="EMBL/GenBank/DDBJ databases">
        <title>New evidence supports the origin of RcGTA from prophage.</title>
        <authorList>
            <person name="Xu Y."/>
            <person name="Liu B."/>
            <person name="Chen F."/>
        </authorList>
    </citation>
    <scope>NUCLEOTIDE SEQUENCE [LARGE SCALE GENOMIC DNA]</scope>
    <source>
        <strain evidence="1 2">CBW1107-2</strain>
    </source>
</reference>
<keyword evidence="2" id="KW-1185">Reference proteome</keyword>
<dbReference type="RefSeq" id="WP_368804425.1">
    <property type="nucleotide sequence ID" value="NZ_JAZHFV010000006.1"/>
</dbReference>
<sequence length="161" mass="18239">MANPAPFVSRVLEVEKDWIDYNGHMNMAYYNVLFDRCADEAFELLGMGPKYAGERRLTTYTAEIHVCYVRELHLGDKVTSTFQMLDHDEKRFHVFQELHHADGWLAATSEVLTLHIDMSGPKVCPFPPDVLANIEAMRAAHANLPVPERAGRSIGIRRKAG</sequence>
<organism evidence="1 2">
    <name type="scientific">Neoaquamicrobium sediminum</name>
    <dbReference type="NCBI Taxonomy" id="1849104"/>
    <lineage>
        <taxon>Bacteria</taxon>
        <taxon>Pseudomonadati</taxon>
        <taxon>Pseudomonadota</taxon>
        <taxon>Alphaproteobacteria</taxon>
        <taxon>Hyphomicrobiales</taxon>
        <taxon>Phyllobacteriaceae</taxon>
        <taxon>Neoaquamicrobium</taxon>
    </lineage>
</organism>
<dbReference type="EMBL" id="JAZHFV010000006">
    <property type="protein sequence ID" value="MEX4009517.1"/>
    <property type="molecule type" value="Genomic_DNA"/>
</dbReference>
<proteinExistence type="predicted"/>
<dbReference type="Gene3D" id="3.10.129.10">
    <property type="entry name" value="Hotdog Thioesterase"/>
    <property type="match status" value="1"/>
</dbReference>
<protein>
    <submittedName>
        <fullName evidence="1">Thioesterase family protein</fullName>
    </submittedName>
</protein>
<dbReference type="SUPFAM" id="SSF54637">
    <property type="entry name" value="Thioesterase/thiol ester dehydrase-isomerase"/>
    <property type="match status" value="1"/>
</dbReference>
<dbReference type="Proteomes" id="UP001559025">
    <property type="component" value="Unassembled WGS sequence"/>
</dbReference>
<comment type="caution">
    <text evidence="1">The sequence shown here is derived from an EMBL/GenBank/DDBJ whole genome shotgun (WGS) entry which is preliminary data.</text>
</comment>
<name>A0ABV3WXU4_9HYPH</name>